<comment type="caution">
    <text evidence="1">The sequence shown here is derived from an EMBL/GenBank/DDBJ whole genome shotgun (WGS) entry which is preliminary data.</text>
</comment>
<evidence type="ECO:0000313" key="1">
    <source>
        <dbReference type="EMBL" id="KAK9008226.1"/>
    </source>
</evidence>
<evidence type="ECO:0000313" key="2">
    <source>
        <dbReference type="Proteomes" id="UP001396334"/>
    </source>
</evidence>
<protein>
    <submittedName>
        <fullName evidence="1">Uncharacterized protein</fullName>
    </submittedName>
</protein>
<dbReference type="EMBL" id="JBBPBN010000026">
    <property type="protein sequence ID" value="KAK9008226.1"/>
    <property type="molecule type" value="Genomic_DNA"/>
</dbReference>
<reference evidence="1 2" key="1">
    <citation type="journal article" date="2024" name="G3 (Bethesda)">
        <title>Genome assembly of Hibiscus sabdariffa L. provides insights into metabolisms of medicinal natural products.</title>
        <authorList>
            <person name="Kim T."/>
        </authorList>
    </citation>
    <scope>NUCLEOTIDE SEQUENCE [LARGE SCALE GENOMIC DNA]</scope>
    <source>
        <strain evidence="1">TK-2024</strain>
        <tissue evidence="1">Old leaves</tissue>
    </source>
</reference>
<accession>A0ABR2R616</accession>
<keyword evidence="2" id="KW-1185">Reference proteome</keyword>
<sequence>MAVILDRKFSLLAGLYVILGPGPLHRTGRAIEFLQAAELRVRYILQAPKLKISQEEMVTIPLIGSTGMQQHGVISTRTRIKAPVGLPISTLSREIFWYGYDDLLLDWRRIERFRLL</sequence>
<gene>
    <name evidence="1" type="ORF">V6N11_075128</name>
</gene>
<name>A0ABR2R616_9ROSI</name>
<organism evidence="1 2">
    <name type="scientific">Hibiscus sabdariffa</name>
    <name type="common">roselle</name>
    <dbReference type="NCBI Taxonomy" id="183260"/>
    <lineage>
        <taxon>Eukaryota</taxon>
        <taxon>Viridiplantae</taxon>
        <taxon>Streptophyta</taxon>
        <taxon>Embryophyta</taxon>
        <taxon>Tracheophyta</taxon>
        <taxon>Spermatophyta</taxon>
        <taxon>Magnoliopsida</taxon>
        <taxon>eudicotyledons</taxon>
        <taxon>Gunneridae</taxon>
        <taxon>Pentapetalae</taxon>
        <taxon>rosids</taxon>
        <taxon>malvids</taxon>
        <taxon>Malvales</taxon>
        <taxon>Malvaceae</taxon>
        <taxon>Malvoideae</taxon>
        <taxon>Hibiscus</taxon>
    </lineage>
</organism>
<proteinExistence type="predicted"/>
<dbReference type="PANTHER" id="PTHR36761:SF2">
    <property type="entry name" value="ORF03 PROTEIN"/>
    <property type="match status" value="1"/>
</dbReference>
<dbReference type="Proteomes" id="UP001396334">
    <property type="component" value="Unassembled WGS sequence"/>
</dbReference>
<dbReference type="PANTHER" id="PTHR36761">
    <property type="entry name" value="ORF03 PROTEIN"/>
    <property type="match status" value="1"/>
</dbReference>